<evidence type="ECO:0000256" key="2">
    <source>
        <dbReference type="ARBA" id="ARBA00022884"/>
    </source>
</evidence>
<dbReference type="GO" id="GO:0005829">
    <property type="term" value="C:cytosol"/>
    <property type="evidence" value="ECO:0007669"/>
    <property type="project" value="TreeGrafter"/>
</dbReference>
<dbReference type="GO" id="GO:0070930">
    <property type="term" value="P:trans-translation-dependent protein tagging"/>
    <property type="evidence" value="ECO:0007669"/>
    <property type="project" value="TreeGrafter"/>
</dbReference>
<accession>A0A1F6P0J8</accession>
<dbReference type="GO" id="GO:0003723">
    <property type="term" value="F:RNA binding"/>
    <property type="evidence" value="ECO:0007669"/>
    <property type="project" value="UniProtKB-KW"/>
</dbReference>
<evidence type="ECO:0000313" key="4">
    <source>
        <dbReference type="Proteomes" id="UP000178490"/>
    </source>
</evidence>
<dbReference type="HAMAP" id="MF_00023">
    <property type="entry name" value="SmpB"/>
    <property type="match status" value="1"/>
</dbReference>
<dbReference type="PROSITE" id="PS01317">
    <property type="entry name" value="SSRP"/>
    <property type="match status" value="1"/>
</dbReference>
<feature type="non-terminal residue" evidence="3">
    <location>
        <position position="136"/>
    </location>
</feature>
<dbReference type="InterPro" id="IPR023620">
    <property type="entry name" value="SmpB"/>
</dbReference>
<reference evidence="3 4" key="1">
    <citation type="journal article" date="2016" name="Nat. Commun.">
        <title>Thousands of microbial genomes shed light on interconnected biogeochemical processes in an aquifer system.</title>
        <authorList>
            <person name="Anantharaman K."/>
            <person name="Brown C.T."/>
            <person name="Hug L.A."/>
            <person name="Sharon I."/>
            <person name="Castelle C.J."/>
            <person name="Probst A.J."/>
            <person name="Thomas B.C."/>
            <person name="Singh A."/>
            <person name="Wilkins M.J."/>
            <person name="Karaoz U."/>
            <person name="Brodie E.L."/>
            <person name="Williams K.H."/>
            <person name="Hubbard S.S."/>
            <person name="Banfield J.F."/>
        </authorList>
    </citation>
    <scope>NUCLEOTIDE SEQUENCE [LARGE SCALE GENOMIC DNA]</scope>
</reference>
<protein>
    <submittedName>
        <fullName evidence="3">SsrA-binding protein</fullName>
    </submittedName>
</protein>
<dbReference type="SUPFAM" id="SSF74982">
    <property type="entry name" value="Small protein B (SmpB)"/>
    <property type="match status" value="1"/>
</dbReference>
<dbReference type="Gene3D" id="2.40.280.10">
    <property type="match status" value="1"/>
</dbReference>
<keyword evidence="2" id="KW-0694">RNA-binding</keyword>
<dbReference type="CDD" id="cd09294">
    <property type="entry name" value="SmpB"/>
    <property type="match status" value="1"/>
</dbReference>
<dbReference type="AlphaFoldDB" id="A0A1F6P0J8"/>
<dbReference type="InterPro" id="IPR020081">
    <property type="entry name" value="SsrA-bd_prot_CS"/>
</dbReference>
<organism evidence="3 4">
    <name type="scientific">Candidatus Magasanikbacteria bacterium RIFOXYD2_FULL_36_9</name>
    <dbReference type="NCBI Taxonomy" id="1798707"/>
    <lineage>
        <taxon>Bacteria</taxon>
        <taxon>Candidatus Magasanikiibacteriota</taxon>
    </lineage>
</organism>
<dbReference type="NCBIfam" id="NF003843">
    <property type="entry name" value="PRK05422.1"/>
    <property type="match status" value="1"/>
</dbReference>
<proteinExistence type="inferred from homology"/>
<dbReference type="InterPro" id="IPR000037">
    <property type="entry name" value="SsrA-bd_prot"/>
</dbReference>
<evidence type="ECO:0000313" key="3">
    <source>
        <dbReference type="EMBL" id="OGH89712.1"/>
    </source>
</evidence>
<evidence type="ECO:0000256" key="1">
    <source>
        <dbReference type="ARBA" id="ARBA00022490"/>
    </source>
</evidence>
<dbReference type="EMBL" id="MFRC01000030">
    <property type="protein sequence ID" value="OGH89712.1"/>
    <property type="molecule type" value="Genomic_DNA"/>
</dbReference>
<dbReference type="Proteomes" id="UP000178490">
    <property type="component" value="Unassembled WGS sequence"/>
</dbReference>
<dbReference type="Pfam" id="PF01668">
    <property type="entry name" value="SmpB"/>
    <property type="match status" value="1"/>
</dbReference>
<gene>
    <name evidence="3" type="ORF">A2537_02355</name>
</gene>
<name>A0A1F6P0J8_9BACT</name>
<sequence>MTLADNRKALYDYEVLEKFQAGLVLTGQEVKSVKNGHLSLKGAYVTFHNGDAYLTNAHITKYKQAGNLDDYDPTHSRRLLLKKKEIRYLQGKLEEKGLTIVPLSVYTKNRFVKMEIAVAKGKKQYDKRETLKKRDT</sequence>
<dbReference type="PANTHER" id="PTHR30308">
    <property type="entry name" value="TMRNA-BINDING COMPONENT OF TRANS-TRANSLATION TAGGING COMPLEX"/>
    <property type="match status" value="1"/>
</dbReference>
<dbReference type="PANTHER" id="PTHR30308:SF2">
    <property type="entry name" value="SSRA-BINDING PROTEIN"/>
    <property type="match status" value="1"/>
</dbReference>
<dbReference type="NCBIfam" id="TIGR00086">
    <property type="entry name" value="smpB"/>
    <property type="match status" value="1"/>
</dbReference>
<keyword evidence="1" id="KW-0963">Cytoplasm</keyword>
<comment type="caution">
    <text evidence="3">The sequence shown here is derived from an EMBL/GenBank/DDBJ whole genome shotgun (WGS) entry which is preliminary data.</text>
</comment>